<comment type="caution">
    <text evidence="1">The sequence shown here is derived from an EMBL/GenBank/DDBJ whole genome shotgun (WGS) entry which is preliminary data.</text>
</comment>
<sequence>MPEHAQEERVGAAARAALGAARCESERARGANLTADDVLRELDQAQSSYATDPKAASGS</sequence>
<reference evidence="1 2" key="1">
    <citation type="submission" date="2020-08" db="EMBL/GenBank/DDBJ databases">
        <title>Sequencing the genomes of 1000 actinobacteria strains.</title>
        <authorList>
            <person name="Klenk H.-P."/>
        </authorList>
    </citation>
    <scope>NUCLEOTIDE SEQUENCE [LARGE SCALE GENOMIC DNA]</scope>
    <source>
        <strain evidence="1 2">DSM 40084</strain>
    </source>
</reference>
<accession>A0A7W9H530</accession>
<name>A0A7W9H530_9ACTN</name>
<dbReference type="Proteomes" id="UP000590647">
    <property type="component" value="Unassembled WGS sequence"/>
</dbReference>
<evidence type="ECO:0000313" key="2">
    <source>
        <dbReference type="Proteomes" id="UP000590647"/>
    </source>
</evidence>
<dbReference type="AlphaFoldDB" id="A0A7W9H530"/>
<evidence type="ECO:0000313" key="1">
    <source>
        <dbReference type="EMBL" id="MBB5795845.1"/>
    </source>
</evidence>
<dbReference type="EMBL" id="JACHNE010000001">
    <property type="protein sequence ID" value="MBB5795845.1"/>
    <property type="molecule type" value="Genomic_DNA"/>
</dbReference>
<organism evidence="1 2">
    <name type="scientific">Streptomyces caelestis</name>
    <dbReference type="NCBI Taxonomy" id="36816"/>
    <lineage>
        <taxon>Bacteria</taxon>
        <taxon>Bacillati</taxon>
        <taxon>Actinomycetota</taxon>
        <taxon>Actinomycetes</taxon>
        <taxon>Kitasatosporales</taxon>
        <taxon>Streptomycetaceae</taxon>
        <taxon>Streptomyces</taxon>
    </lineage>
</organism>
<keyword evidence="2" id="KW-1185">Reference proteome</keyword>
<proteinExistence type="predicted"/>
<gene>
    <name evidence="1" type="ORF">HDA41_003809</name>
</gene>
<protein>
    <submittedName>
        <fullName evidence="1">Uncharacterized protein</fullName>
    </submittedName>
</protein>
<dbReference type="RefSeq" id="WP_230299729.1">
    <property type="nucleotide sequence ID" value="NZ_JACHNE010000001.1"/>
</dbReference>